<gene>
    <name evidence="2" type="ORF">Zm00014a_016906</name>
</gene>
<organism evidence="2">
    <name type="scientific">Zea mays</name>
    <name type="common">Maize</name>
    <dbReference type="NCBI Taxonomy" id="4577"/>
    <lineage>
        <taxon>Eukaryota</taxon>
        <taxon>Viridiplantae</taxon>
        <taxon>Streptophyta</taxon>
        <taxon>Embryophyta</taxon>
        <taxon>Tracheophyta</taxon>
        <taxon>Spermatophyta</taxon>
        <taxon>Magnoliopsida</taxon>
        <taxon>Liliopsida</taxon>
        <taxon>Poales</taxon>
        <taxon>Poaceae</taxon>
        <taxon>PACMAD clade</taxon>
        <taxon>Panicoideae</taxon>
        <taxon>Andropogonodae</taxon>
        <taxon>Andropogoneae</taxon>
        <taxon>Tripsacinae</taxon>
        <taxon>Zea</taxon>
    </lineage>
</organism>
<feature type="region of interest" description="Disordered" evidence="1">
    <location>
        <begin position="19"/>
        <end position="42"/>
    </location>
</feature>
<name>A0A3L6DG30_MAIZE</name>
<evidence type="ECO:0000313" key="2">
    <source>
        <dbReference type="EMBL" id="PWZ07033.1"/>
    </source>
</evidence>
<proteinExistence type="predicted"/>
<sequence>MEAFRSKWFISSSERFTGTNQIASPKKTPQARQLENEASKNATSCERASSLVVKDFQVAPPSPGFDSPRKRIFRLG</sequence>
<dbReference type="Proteomes" id="UP000251960">
    <property type="component" value="Chromosome 9"/>
</dbReference>
<dbReference type="EMBL" id="NCVQ01000010">
    <property type="protein sequence ID" value="PWZ07033.1"/>
    <property type="molecule type" value="Genomic_DNA"/>
</dbReference>
<protein>
    <submittedName>
        <fullName evidence="2">Uncharacterized protein</fullName>
    </submittedName>
</protein>
<reference evidence="2" key="1">
    <citation type="journal article" date="2018" name="Nat. Genet.">
        <title>Extensive intraspecific gene order and gene structural variations between Mo17 and other maize genomes.</title>
        <authorList>
            <person name="Sun S."/>
            <person name="Zhou Y."/>
            <person name="Chen J."/>
            <person name="Shi J."/>
            <person name="Zhao H."/>
            <person name="Zhao H."/>
            <person name="Song W."/>
            <person name="Zhang M."/>
            <person name="Cui Y."/>
            <person name="Dong X."/>
            <person name="Liu H."/>
            <person name="Ma X."/>
            <person name="Jiao Y."/>
            <person name="Wang B."/>
            <person name="Wei X."/>
            <person name="Stein J.C."/>
            <person name="Glaubitz J.C."/>
            <person name="Lu F."/>
            <person name="Yu G."/>
            <person name="Liang C."/>
            <person name="Fengler K."/>
            <person name="Li B."/>
            <person name="Rafalski A."/>
            <person name="Schnable P.S."/>
            <person name="Ware D.H."/>
            <person name="Buckler E.S."/>
            <person name="Lai J."/>
        </authorList>
    </citation>
    <scope>NUCLEOTIDE SEQUENCE [LARGE SCALE GENOMIC DNA]</scope>
    <source>
        <tissue evidence="2">Seedling</tissue>
    </source>
</reference>
<evidence type="ECO:0000256" key="1">
    <source>
        <dbReference type="SAM" id="MobiDB-lite"/>
    </source>
</evidence>
<comment type="caution">
    <text evidence="2">The sequence shown here is derived from an EMBL/GenBank/DDBJ whole genome shotgun (WGS) entry which is preliminary data.</text>
</comment>
<accession>A0A3L6DG30</accession>
<dbReference type="AlphaFoldDB" id="A0A3L6DG30"/>